<dbReference type="Pfam" id="PF00072">
    <property type="entry name" value="Response_reg"/>
    <property type="match status" value="1"/>
</dbReference>
<dbReference type="NCBIfam" id="TIGR00254">
    <property type="entry name" value="GGDEF"/>
    <property type="match status" value="1"/>
</dbReference>
<keyword evidence="3" id="KW-0597">Phosphoprotein</keyword>
<evidence type="ECO:0000256" key="1">
    <source>
        <dbReference type="ARBA" id="ARBA00018672"/>
    </source>
</evidence>
<dbReference type="Proteomes" id="UP000220904">
    <property type="component" value="Unassembled WGS sequence"/>
</dbReference>
<proteinExistence type="predicted"/>
<dbReference type="SMART" id="SM00267">
    <property type="entry name" value="GGDEF"/>
    <property type="match status" value="1"/>
</dbReference>
<feature type="transmembrane region" description="Helical" evidence="4">
    <location>
        <begin position="27"/>
        <end position="54"/>
    </location>
</feature>
<evidence type="ECO:0000256" key="4">
    <source>
        <dbReference type="SAM" id="Phobius"/>
    </source>
</evidence>
<organism evidence="8 9">
    <name type="scientific">Faecalibacterium prausnitzii</name>
    <dbReference type="NCBI Taxonomy" id="853"/>
    <lineage>
        <taxon>Bacteria</taxon>
        <taxon>Bacillati</taxon>
        <taxon>Bacillota</taxon>
        <taxon>Clostridia</taxon>
        <taxon>Eubacteriales</taxon>
        <taxon>Oscillospiraceae</taxon>
        <taxon>Faecalibacterium</taxon>
    </lineage>
</organism>
<feature type="domain" description="HD-GYP" evidence="7">
    <location>
        <begin position="429"/>
        <end position="637"/>
    </location>
</feature>
<feature type="domain" description="GGDEF" evidence="6">
    <location>
        <begin position="146"/>
        <end position="275"/>
    </location>
</feature>
<dbReference type="Pfam" id="PF13487">
    <property type="entry name" value="HD_5"/>
    <property type="match status" value="1"/>
</dbReference>
<dbReference type="InterPro" id="IPR037522">
    <property type="entry name" value="HD_GYP_dom"/>
</dbReference>
<feature type="transmembrane region" description="Helical" evidence="4">
    <location>
        <begin position="75"/>
        <end position="92"/>
    </location>
</feature>
<dbReference type="Gene3D" id="3.40.50.2300">
    <property type="match status" value="1"/>
</dbReference>
<evidence type="ECO:0000259" key="7">
    <source>
        <dbReference type="PROSITE" id="PS51832"/>
    </source>
</evidence>
<dbReference type="OrthoDB" id="9804747at2"/>
<dbReference type="InterPro" id="IPR011006">
    <property type="entry name" value="CheY-like_superfamily"/>
</dbReference>
<dbReference type="InterPro" id="IPR043128">
    <property type="entry name" value="Rev_trsase/Diguanyl_cyclase"/>
</dbReference>
<dbReference type="InterPro" id="IPR029787">
    <property type="entry name" value="Nucleotide_cyclase"/>
</dbReference>
<keyword evidence="4" id="KW-0472">Membrane</keyword>
<sequence length="637" mass="71271">MLLSALAQLSACLIVWNFHIPNPNIVLFVVLSAALVKCGYAAGIVSGLIAFLYSAFFFSTDHSFFLYTSLNLQKLIVIGLGIAANILLIGHLQRQFERSNMEKMQAETEEKLQETTESYRAKLYHDVLTGTYNRRYYEDIASRIVGPAGIALIDVDDFKICNDTYGHHAGDLALEATANAIRSCIRNADLLIRYGGDEFLLVLPGIPSDILQAKLEQIRAAVQQATVPGYPHFRLSLSIGGTMQAITDSMENAVRRADRLMYQAKGRKNAVMVEVPGHSLAALEKLLQKKSQILLVDDSAMSRMILKEILGGDYSILEAENGQECLEKMQAEAGNIALVLLDINMPVMDGFEVLKAMNVNHTIEDIPVIMISSDDSDAAIRRSYELGASDYVTRPFDARIVYRRVTNTIKLYAKQRRLVQMVSDQIRARENNTDTLVGVLSHIVEFRNGESGAHMLHIRIITELLLHRLLEISSQYPITAEQQDNIPLASALHDIGKIGIDEKILNKPGKLTPEEFEVIKTHSMLGAEMLHQLENFNEQPLLQTAYEITRWHHERWDGRGYPDGLKGDEIPISAQLVALADVYDALTSERCYKKAFSHEKAVQMILNGECGAFNPLLLQCLTDMQTDLKVQLQQRTQ</sequence>
<dbReference type="PROSITE" id="PS51832">
    <property type="entry name" value="HD_GYP"/>
    <property type="match status" value="1"/>
</dbReference>
<reference evidence="8 9" key="1">
    <citation type="journal article" date="2017" name="Front. Microbiol.">
        <title>New Insights into the Diversity of the Genus Faecalibacterium.</title>
        <authorList>
            <person name="Benevides L."/>
            <person name="Burman S."/>
            <person name="Martin R."/>
            <person name="Robert V."/>
            <person name="Thomas M."/>
            <person name="Miquel S."/>
            <person name="Chain F."/>
            <person name="Sokol H."/>
            <person name="Bermudez-Humaran L.G."/>
            <person name="Morrison M."/>
            <person name="Langella P."/>
            <person name="Azevedo V.A."/>
            <person name="Chatel J.M."/>
            <person name="Soares S."/>
        </authorList>
    </citation>
    <scope>NUCLEOTIDE SEQUENCE [LARGE SCALE GENOMIC DNA]</scope>
    <source>
        <strain evidence="8 9">AHMP21</strain>
    </source>
</reference>
<dbReference type="CDD" id="cd01949">
    <property type="entry name" value="GGDEF"/>
    <property type="match status" value="1"/>
</dbReference>
<evidence type="ECO:0000259" key="6">
    <source>
        <dbReference type="PROSITE" id="PS50887"/>
    </source>
</evidence>
<dbReference type="SMART" id="SM00448">
    <property type="entry name" value="REC"/>
    <property type="match status" value="1"/>
</dbReference>
<keyword evidence="4" id="KW-0812">Transmembrane</keyword>
<dbReference type="InterPro" id="IPR003607">
    <property type="entry name" value="HD/PDEase_dom"/>
</dbReference>
<evidence type="ECO:0000313" key="8">
    <source>
        <dbReference type="EMBL" id="PDX88003.1"/>
    </source>
</evidence>
<evidence type="ECO:0000256" key="2">
    <source>
        <dbReference type="ARBA" id="ARBA00024867"/>
    </source>
</evidence>
<dbReference type="Gene3D" id="1.10.3210.10">
    <property type="entry name" value="Hypothetical protein af1432"/>
    <property type="match status" value="1"/>
</dbReference>
<evidence type="ECO:0000313" key="9">
    <source>
        <dbReference type="Proteomes" id="UP000220904"/>
    </source>
</evidence>
<dbReference type="PROSITE" id="PS50887">
    <property type="entry name" value="GGDEF"/>
    <property type="match status" value="1"/>
</dbReference>
<gene>
    <name evidence="8" type="ORF">CHR60_03015</name>
</gene>
<dbReference type="Pfam" id="PF00990">
    <property type="entry name" value="GGDEF"/>
    <property type="match status" value="1"/>
</dbReference>
<dbReference type="PANTHER" id="PTHR45228">
    <property type="entry name" value="CYCLIC DI-GMP PHOSPHODIESTERASE TM_0186-RELATED"/>
    <property type="match status" value="1"/>
</dbReference>
<evidence type="ECO:0000256" key="3">
    <source>
        <dbReference type="PROSITE-ProRule" id="PRU00169"/>
    </source>
</evidence>
<dbReference type="SUPFAM" id="SSF109604">
    <property type="entry name" value="HD-domain/PDEase-like"/>
    <property type="match status" value="1"/>
</dbReference>
<dbReference type="GO" id="GO:0000160">
    <property type="term" value="P:phosphorelay signal transduction system"/>
    <property type="evidence" value="ECO:0007669"/>
    <property type="project" value="InterPro"/>
</dbReference>
<dbReference type="EMBL" id="NOUV01000005">
    <property type="protein sequence ID" value="PDX88003.1"/>
    <property type="molecule type" value="Genomic_DNA"/>
</dbReference>
<comment type="caution">
    <text evidence="8">The sequence shown here is derived from an EMBL/GenBank/DDBJ whole genome shotgun (WGS) entry which is preliminary data.</text>
</comment>
<feature type="modified residue" description="4-aspartylphosphate" evidence="3">
    <location>
        <position position="342"/>
    </location>
</feature>
<dbReference type="InterPro" id="IPR052020">
    <property type="entry name" value="Cyclic_di-GMP/3'3'-cGAMP_PDE"/>
</dbReference>
<dbReference type="PROSITE" id="PS50110">
    <property type="entry name" value="RESPONSE_REGULATORY"/>
    <property type="match status" value="1"/>
</dbReference>
<dbReference type="SMART" id="SM00471">
    <property type="entry name" value="HDc"/>
    <property type="match status" value="1"/>
</dbReference>
<dbReference type="InterPro" id="IPR001789">
    <property type="entry name" value="Sig_transdc_resp-reg_receiver"/>
</dbReference>
<comment type="function">
    <text evidence="2">May play the central regulatory role in sporulation. It may be an element of the effector pathway responsible for the activation of sporulation genes in response to nutritional stress. Spo0A may act in concert with spo0H (a sigma factor) to control the expression of some genes that are critical to the sporulation process.</text>
</comment>
<protein>
    <recommendedName>
        <fullName evidence="1">Stage 0 sporulation protein A homolog</fullName>
    </recommendedName>
</protein>
<evidence type="ECO:0000259" key="5">
    <source>
        <dbReference type="PROSITE" id="PS50110"/>
    </source>
</evidence>
<feature type="domain" description="Response regulatory" evidence="5">
    <location>
        <begin position="292"/>
        <end position="409"/>
    </location>
</feature>
<dbReference type="SUPFAM" id="SSF52172">
    <property type="entry name" value="CheY-like"/>
    <property type="match status" value="1"/>
</dbReference>
<dbReference type="Gene3D" id="3.30.70.270">
    <property type="match status" value="1"/>
</dbReference>
<dbReference type="AlphaFoldDB" id="A0A2A7B9E9"/>
<keyword evidence="4" id="KW-1133">Transmembrane helix</keyword>
<name>A0A2A7B9E9_9FIRM</name>
<accession>A0A2A7B9E9</accession>
<dbReference type="CDD" id="cd00077">
    <property type="entry name" value="HDc"/>
    <property type="match status" value="1"/>
</dbReference>
<dbReference type="SUPFAM" id="SSF55073">
    <property type="entry name" value="Nucleotide cyclase"/>
    <property type="match status" value="1"/>
</dbReference>
<dbReference type="InterPro" id="IPR000160">
    <property type="entry name" value="GGDEF_dom"/>
</dbReference>